<dbReference type="InParanoid" id="A0A259U295"/>
<proteinExistence type="predicted"/>
<keyword evidence="1" id="KW-0732">Signal</keyword>
<dbReference type="Proteomes" id="UP000216446">
    <property type="component" value="Unassembled WGS sequence"/>
</dbReference>
<evidence type="ECO:0008006" key="4">
    <source>
        <dbReference type="Google" id="ProtNLM"/>
    </source>
</evidence>
<dbReference type="EMBL" id="MQWB01000001">
    <property type="protein sequence ID" value="OZC04070.1"/>
    <property type="molecule type" value="Genomic_DNA"/>
</dbReference>
<evidence type="ECO:0000256" key="1">
    <source>
        <dbReference type="SAM" id="SignalP"/>
    </source>
</evidence>
<sequence>MLFRFPLLILTLAVLAPEALVTGARAQTSLGPLELSGSVTASGEAYGASGIEARRPGLLGRVGANARFSLFGIGTRLSLSLSSDEGTEFRQDLDRIRLATRWSWGGAELGDVSPTLSPYVLSGLTPRGGLLQLRRSGIEVLAGGGRTRQAESGITAEGNAASGAGLQAYEQYLWAGRVRVGNPSGTFGGLSLAVARDVAGSLDEFGLDAEDFLLRPRASATLAPEAGVSLLDGAIRLRGLAATSAFTPDLDAASGDGEIPGYLRPLAVSRAGAFAQNAYEADLFADLAALGLASDLGLALDASYSRVAPGYRTLGAPRLRDDEATFRLRPRATMLEGRLALTGDFSRTATNLSDQEIASGERLGFGGTVLARPTEWLSLTAAYNGLRNEREAGVFGSGPQATPDPGLLQTTQTVTLAPTLSLRRESGLTHTATLATTLVRSRDRSADVLDGTRPGAEADNASGAASYAFAAPSGLTLTATADAARSALGENSSLRTGLTLGAGQAFLERALNLAASAGVARTTADYAVGSFTQTHFTGTLTGTYRLASGDALRLQVTGFTSAADAGAPSFQEVRARVAYSRRF</sequence>
<gene>
    <name evidence="2" type="ORF">BSZ36_14400</name>
</gene>
<dbReference type="RefSeq" id="WP_094550132.1">
    <property type="nucleotide sequence ID" value="NZ_MQWB01000001.1"/>
</dbReference>
<dbReference type="AlphaFoldDB" id="A0A259U295"/>
<feature type="chain" id="PRO_5013215049" description="Autotransporter domain-containing protein" evidence="1">
    <location>
        <begin position="27"/>
        <end position="583"/>
    </location>
</feature>
<name>A0A259U295_9BACT</name>
<accession>A0A259U295</accession>
<evidence type="ECO:0000313" key="3">
    <source>
        <dbReference type="Proteomes" id="UP000216446"/>
    </source>
</evidence>
<protein>
    <recommendedName>
        <fullName evidence="4">Autotransporter domain-containing protein</fullName>
    </recommendedName>
</protein>
<feature type="signal peptide" evidence="1">
    <location>
        <begin position="1"/>
        <end position="26"/>
    </location>
</feature>
<comment type="caution">
    <text evidence="2">The sequence shown here is derived from an EMBL/GenBank/DDBJ whole genome shotgun (WGS) entry which is preliminary data.</text>
</comment>
<organism evidence="2 3">
    <name type="scientific">Rubricoccus marinus</name>
    <dbReference type="NCBI Taxonomy" id="716817"/>
    <lineage>
        <taxon>Bacteria</taxon>
        <taxon>Pseudomonadati</taxon>
        <taxon>Rhodothermota</taxon>
        <taxon>Rhodothermia</taxon>
        <taxon>Rhodothermales</taxon>
        <taxon>Rubricoccaceae</taxon>
        <taxon>Rubricoccus</taxon>
    </lineage>
</organism>
<dbReference type="OrthoDB" id="1091532at2"/>
<keyword evidence="3" id="KW-1185">Reference proteome</keyword>
<evidence type="ECO:0000313" key="2">
    <source>
        <dbReference type="EMBL" id="OZC04070.1"/>
    </source>
</evidence>
<reference evidence="2 3" key="1">
    <citation type="submission" date="2016-11" db="EMBL/GenBank/DDBJ databases">
        <title>Study of marine rhodopsin-containing bacteria.</title>
        <authorList>
            <person name="Yoshizawa S."/>
            <person name="Kumagai Y."/>
            <person name="Kogure K."/>
        </authorList>
    </citation>
    <scope>NUCLEOTIDE SEQUENCE [LARGE SCALE GENOMIC DNA]</scope>
    <source>
        <strain evidence="2 3">SG-29</strain>
    </source>
</reference>